<accession>A0AAN9THL5</accession>
<name>A0AAN9THL5_9HEMI</name>
<evidence type="ECO:0000256" key="1">
    <source>
        <dbReference type="SAM" id="MobiDB-lite"/>
    </source>
</evidence>
<organism evidence="2 3">
    <name type="scientific">Parthenolecanium corni</name>
    <dbReference type="NCBI Taxonomy" id="536013"/>
    <lineage>
        <taxon>Eukaryota</taxon>
        <taxon>Metazoa</taxon>
        <taxon>Ecdysozoa</taxon>
        <taxon>Arthropoda</taxon>
        <taxon>Hexapoda</taxon>
        <taxon>Insecta</taxon>
        <taxon>Pterygota</taxon>
        <taxon>Neoptera</taxon>
        <taxon>Paraneoptera</taxon>
        <taxon>Hemiptera</taxon>
        <taxon>Sternorrhyncha</taxon>
        <taxon>Coccoidea</taxon>
        <taxon>Coccidae</taxon>
        <taxon>Parthenolecanium</taxon>
    </lineage>
</organism>
<dbReference type="Proteomes" id="UP001367676">
    <property type="component" value="Unassembled WGS sequence"/>
</dbReference>
<dbReference type="EMBL" id="JBBCAQ010000038">
    <property type="protein sequence ID" value="KAK7571907.1"/>
    <property type="molecule type" value="Genomic_DNA"/>
</dbReference>
<reference evidence="2 3" key="1">
    <citation type="submission" date="2024-03" db="EMBL/GenBank/DDBJ databases">
        <title>Adaptation during the transition from Ophiocordyceps entomopathogen to insect associate is accompanied by gene loss and intensified selection.</title>
        <authorList>
            <person name="Ward C.M."/>
            <person name="Onetto C.A."/>
            <person name="Borneman A.R."/>
        </authorList>
    </citation>
    <scope>NUCLEOTIDE SEQUENCE [LARGE SCALE GENOMIC DNA]</scope>
    <source>
        <strain evidence="2">AWRI1</strain>
        <tissue evidence="2">Single Adult Female</tissue>
    </source>
</reference>
<feature type="region of interest" description="Disordered" evidence="1">
    <location>
        <begin position="1"/>
        <end position="27"/>
    </location>
</feature>
<dbReference type="SUPFAM" id="SSF54768">
    <property type="entry name" value="dsRNA-binding domain-like"/>
    <property type="match status" value="1"/>
</dbReference>
<comment type="caution">
    <text evidence="2">The sequence shown here is derived from an EMBL/GenBank/DDBJ whole genome shotgun (WGS) entry which is preliminary data.</text>
</comment>
<protein>
    <submittedName>
        <fullName evidence="2">Uncharacterized protein</fullName>
    </submittedName>
</protein>
<feature type="compositionally biased region" description="Basic and acidic residues" evidence="1">
    <location>
        <begin position="1"/>
        <end position="14"/>
    </location>
</feature>
<evidence type="ECO:0000313" key="2">
    <source>
        <dbReference type="EMBL" id="KAK7571907.1"/>
    </source>
</evidence>
<sequence length="393" mass="45160">MDVEDTKSVVHDDSVSSGCTKTPQTSLVQNTPNSTISVKMLIDNWFTMYYYYLHWKYFNEGTHNLGDWPVDWESNGPYTAAPMLPYTQPPPITWPASQPLQSVKEAQTAVSAAVAASNPAANQKLASFKKRDQHYPNGRIGRRGDRIGPQQRTMTRSKQNLDPYARRFIRGATAARNDNHRITTTINHSGSSVGSGHVTGRDLLRKQSFRINPQQSGFVRWPNAVTPPTRKHPVQLLCELYGKNGLQIECEFLNQPPFRKQKVTYTLLGRKFTAVSHTRDEAKRLCARRALLTLHPDLCDQLQEHVPRQEYDFGYRLNRRHPVDLVNYFFKSEPVLIETEKRGLSHFTTYTVSYMLRGRRYVATAEKQNEAKRRCAILVLNDMWRSNWQANAY</sequence>
<dbReference type="AlphaFoldDB" id="A0AAN9THL5"/>
<feature type="region of interest" description="Disordered" evidence="1">
    <location>
        <begin position="134"/>
        <end position="155"/>
    </location>
</feature>
<proteinExistence type="predicted"/>
<keyword evidence="3" id="KW-1185">Reference proteome</keyword>
<dbReference type="Gene3D" id="3.30.160.20">
    <property type="match status" value="1"/>
</dbReference>
<gene>
    <name evidence="2" type="ORF">V9T40_014379</name>
</gene>
<evidence type="ECO:0000313" key="3">
    <source>
        <dbReference type="Proteomes" id="UP001367676"/>
    </source>
</evidence>
<feature type="compositionally biased region" description="Polar residues" evidence="1">
    <location>
        <begin position="15"/>
        <end position="27"/>
    </location>
</feature>